<gene>
    <name evidence="10" type="ORF">L6637_23660</name>
    <name evidence="9" type="ORF">L6654_31775</name>
</gene>
<dbReference type="InterPro" id="IPR000515">
    <property type="entry name" value="MetI-like"/>
</dbReference>
<evidence type="ECO:0000256" key="5">
    <source>
        <dbReference type="ARBA" id="ARBA00022989"/>
    </source>
</evidence>
<feature type="transmembrane region" description="Helical" evidence="7">
    <location>
        <begin position="240"/>
        <end position="261"/>
    </location>
</feature>
<dbReference type="Gene3D" id="1.10.3720.10">
    <property type="entry name" value="MetI-like"/>
    <property type="match status" value="1"/>
</dbReference>
<evidence type="ECO:0000313" key="9">
    <source>
        <dbReference type="EMBL" id="MCG2631217.1"/>
    </source>
</evidence>
<evidence type="ECO:0000313" key="10">
    <source>
        <dbReference type="EMBL" id="MCG2669968.1"/>
    </source>
</evidence>
<dbReference type="EMBL" id="JAKLUA010000007">
    <property type="protein sequence ID" value="MCG2669968.1"/>
    <property type="molecule type" value="Genomic_DNA"/>
</dbReference>
<dbReference type="PANTHER" id="PTHR32243">
    <property type="entry name" value="MALTOSE TRANSPORT SYSTEM PERMEASE-RELATED"/>
    <property type="match status" value="1"/>
</dbReference>
<comment type="similarity">
    <text evidence="7">Belongs to the binding-protein-dependent transport system permease family.</text>
</comment>
<evidence type="ECO:0000256" key="7">
    <source>
        <dbReference type="RuleBase" id="RU363032"/>
    </source>
</evidence>
<evidence type="ECO:0000256" key="3">
    <source>
        <dbReference type="ARBA" id="ARBA00022475"/>
    </source>
</evidence>
<dbReference type="Proteomes" id="UP001139012">
    <property type="component" value="Unassembled WGS sequence"/>
</dbReference>
<feature type="transmembrane region" description="Helical" evidence="7">
    <location>
        <begin position="12"/>
        <end position="35"/>
    </location>
</feature>
<feature type="domain" description="ABC transmembrane type-1" evidence="8">
    <location>
        <begin position="70"/>
        <end position="262"/>
    </location>
</feature>
<name>A0A9X1UJC8_9BRAD</name>
<dbReference type="PANTHER" id="PTHR32243:SF18">
    <property type="entry name" value="INNER MEMBRANE ABC TRANSPORTER PERMEASE PROTEIN YCJP"/>
    <property type="match status" value="1"/>
</dbReference>
<dbReference type="InterPro" id="IPR050901">
    <property type="entry name" value="BP-dep_ABC_trans_perm"/>
</dbReference>
<dbReference type="AlphaFoldDB" id="A0A9X1UJC8"/>
<dbReference type="RefSeq" id="WP_237872113.1">
    <property type="nucleotide sequence ID" value="NZ_JAKLTY010000027.1"/>
</dbReference>
<feature type="transmembrane region" description="Helical" evidence="7">
    <location>
        <begin position="142"/>
        <end position="163"/>
    </location>
</feature>
<keyword evidence="2 7" id="KW-0813">Transport</keyword>
<dbReference type="EMBL" id="JAKLTY010000027">
    <property type="protein sequence ID" value="MCG2631217.1"/>
    <property type="molecule type" value="Genomic_DNA"/>
</dbReference>
<evidence type="ECO:0000256" key="4">
    <source>
        <dbReference type="ARBA" id="ARBA00022692"/>
    </source>
</evidence>
<dbReference type="PROSITE" id="PS50928">
    <property type="entry name" value="ABC_TM1"/>
    <property type="match status" value="1"/>
</dbReference>
<evidence type="ECO:0000256" key="6">
    <source>
        <dbReference type="ARBA" id="ARBA00023136"/>
    </source>
</evidence>
<feature type="transmembrane region" description="Helical" evidence="7">
    <location>
        <begin position="184"/>
        <end position="209"/>
    </location>
</feature>
<reference evidence="9" key="1">
    <citation type="submission" date="2022-01" db="EMBL/GenBank/DDBJ databases">
        <title>Genome sequnece data of strain Bradyrhizobium sp. nov.</title>
        <authorList>
            <person name="Zhang J."/>
        </authorList>
    </citation>
    <scope>NUCLEOTIDE SEQUENCE</scope>
    <source>
        <strain evidence="10">WYCCWR 12774</strain>
        <strain evidence="9">WYCCWR 13023</strain>
    </source>
</reference>
<dbReference type="CDD" id="cd06261">
    <property type="entry name" value="TM_PBP2"/>
    <property type="match status" value="1"/>
</dbReference>
<dbReference type="GO" id="GO:0005886">
    <property type="term" value="C:plasma membrane"/>
    <property type="evidence" value="ECO:0007669"/>
    <property type="project" value="UniProtKB-SubCell"/>
</dbReference>
<comment type="subcellular location">
    <subcellularLocation>
        <location evidence="1 7">Cell membrane</location>
        <topology evidence="1 7">Multi-pass membrane protein</topology>
    </subcellularLocation>
</comment>
<keyword evidence="5 7" id="KW-1133">Transmembrane helix</keyword>
<keyword evidence="3" id="KW-1003">Cell membrane</keyword>
<dbReference type="Pfam" id="PF00528">
    <property type="entry name" value="BPD_transp_1"/>
    <property type="match status" value="1"/>
</dbReference>
<dbReference type="SUPFAM" id="SSF161098">
    <property type="entry name" value="MetI-like"/>
    <property type="match status" value="1"/>
</dbReference>
<keyword evidence="6 7" id="KW-0472">Membrane</keyword>
<feature type="transmembrane region" description="Helical" evidence="7">
    <location>
        <begin position="74"/>
        <end position="95"/>
    </location>
</feature>
<evidence type="ECO:0000313" key="12">
    <source>
        <dbReference type="Proteomes" id="UP001139054"/>
    </source>
</evidence>
<evidence type="ECO:0000256" key="2">
    <source>
        <dbReference type="ARBA" id="ARBA00022448"/>
    </source>
</evidence>
<evidence type="ECO:0000256" key="1">
    <source>
        <dbReference type="ARBA" id="ARBA00004651"/>
    </source>
</evidence>
<dbReference type="GO" id="GO:0055085">
    <property type="term" value="P:transmembrane transport"/>
    <property type="evidence" value="ECO:0007669"/>
    <property type="project" value="InterPro"/>
</dbReference>
<comment type="caution">
    <text evidence="9">The sequence shown here is derived from an EMBL/GenBank/DDBJ whole genome shotgun (WGS) entry which is preliminary data.</text>
</comment>
<proteinExistence type="inferred from homology"/>
<keyword evidence="4 7" id="KW-0812">Transmembrane</keyword>
<sequence>MTTSPRARSLIVHALLIAAALLVLIPVVWVVAAGFRTQISLLSGAFWFSPVLKNFNEVLFSKTSDFLVNYRNSLVVGTLSTLICLVAATLAAWSLNRMSWPRWFVHIFLGWALVFHMFPALALASAWFTIMRTVGLDNTLTAVVLAHTVLNLPMALWLMGVFVRDVPVELEEAARLDGATTPVLLWRIVLPIIAPGLAATGILTFVFSWNDFGVALTLTMKQTATVPVAIAKFAQDYEILYTQMAAAAALSILPALVLLIIGQRYIVAGLTQGAVK</sequence>
<dbReference type="Proteomes" id="UP001139054">
    <property type="component" value="Unassembled WGS sequence"/>
</dbReference>
<dbReference type="InterPro" id="IPR035906">
    <property type="entry name" value="MetI-like_sf"/>
</dbReference>
<organism evidence="9 12">
    <name type="scientific">Bradyrhizobium zhengyangense</name>
    <dbReference type="NCBI Taxonomy" id="2911009"/>
    <lineage>
        <taxon>Bacteria</taxon>
        <taxon>Pseudomonadati</taxon>
        <taxon>Pseudomonadota</taxon>
        <taxon>Alphaproteobacteria</taxon>
        <taxon>Hyphomicrobiales</taxon>
        <taxon>Nitrobacteraceae</taxon>
        <taxon>Bradyrhizobium</taxon>
    </lineage>
</organism>
<accession>A0A9X1UJC8</accession>
<feature type="transmembrane region" description="Helical" evidence="7">
    <location>
        <begin position="107"/>
        <end position="130"/>
    </location>
</feature>
<keyword evidence="11" id="KW-1185">Reference proteome</keyword>
<protein>
    <submittedName>
        <fullName evidence="9">Carbohydrate ABC transporter permease</fullName>
    </submittedName>
</protein>
<evidence type="ECO:0000259" key="8">
    <source>
        <dbReference type="PROSITE" id="PS50928"/>
    </source>
</evidence>
<evidence type="ECO:0000313" key="11">
    <source>
        <dbReference type="Proteomes" id="UP001139012"/>
    </source>
</evidence>